<feature type="transmembrane region" description="Helical" evidence="18">
    <location>
        <begin position="36"/>
        <end position="54"/>
    </location>
</feature>
<dbReference type="Gene3D" id="1.20.1070.10">
    <property type="entry name" value="Rhodopsin 7-helix transmembrane proteins"/>
    <property type="match status" value="1"/>
</dbReference>
<evidence type="ECO:0000259" key="19">
    <source>
        <dbReference type="PROSITE" id="PS50262"/>
    </source>
</evidence>
<dbReference type="OrthoDB" id="550577at2759"/>
<dbReference type="InterPro" id="IPR017853">
    <property type="entry name" value="GH"/>
</dbReference>
<organism evidence="20 21">
    <name type="scientific">Mytilus edulis</name>
    <name type="common">Blue mussel</name>
    <dbReference type="NCBI Taxonomy" id="6550"/>
    <lineage>
        <taxon>Eukaryota</taxon>
        <taxon>Metazoa</taxon>
        <taxon>Spiralia</taxon>
        <taxon>Lophotrochozoa</taxon>
        <taxon>Mollusca</taxon>
        <taxon>Bivalvia</taxon>
        <taxon>Autobranchia</taxon>
        <taxon>Pteriomorphia</taxon>
        <taxon>Mytilida</taxon>
        <taxon>Mytiloidea</taxon>
        <taxon>Mytilidae</taxon>
        <taxon>Mytilinae</taxon>
        <taxon>Mytilus</taxon>
    </lineage>
</organism>
<dbReference type="EMBL" id="CAJPWZ010003073">
    <property type="protein sequence ID" value="CAG2250976.1"/>
    <property type="molecule type" value="Genomic_DNA"/>
</dbReference>
<evidence type="ECO:0000256" key="2">
    <source>
        <dbReference type="ARBA" id="ARBA00001913"/>
    </source>
</evidence>
<dbReference type="Gene3D" id="3.20.20.80">
    <property type="entry name" value="Glycosidases"/>
    <property type="match status" value="1"/>
</dbReference>
<dbReference type="CDD" id="cd00637">
    <property type="entry name" value="7tm_classA_rhodopsin-like"/>
    <property type="match status" value="1"/>
</dbReference>
<proteinExistence type="inferred from homology"/>
<dbReference type="InterPro" id="IPR006047">
    <property type="entry name" value="GH13_cat_dom"/>
</dbReference>
<dbReference type="InterPro" id="IPR000276">
    <property type="entry name" value="GPCR_Rhodpsn"/>
</dbReference>
<evidence type="ECO:0000256" key="10">
    <source>
        <dbReference type="ARBA" id="ARBA00022837"/>
    </source>
</evidence>
<dbReference type="GO" id="GO:0004556">
    <property type="term" value="F:alpha-amylase activity"/>
    <property type="evidence" value="ECO:0007669"/>
    <property type="project" value="UniProtKB-UniRule"/>
</dbReference>
<dbReference type="GO" id="GO:0004930">
    <property type="term" value="F:G protein-coupled receptor activity"/>
    <property type="evidence" value="ECO:0007669"/>
    <property type="project" value="InterPro"/>
</dbReference>
<evidence type="ECO:0000256" key="3">
    <source>
        <dbReference type="ARBA" id="ARBA00001923"/>
    </source>
</evidence>
<keyword evidence="14 17" id="KW-0119">Carbohydrate metabolism</keyword>
<evidence type="ECO:0000256" key="13">
    <source>
        <dbReference type="ARBA" id="ARBA00023214"/>
    </source>
</evidence>
<keyword evidence="7 18" id="KW-0812">Transmembrane</keyword>
<evidence type="ECO:0000256" key="5">
    <source>
        <dbReference type="ARBA" id="ARBA00008061"/>
    </source>
</evidence>
<dbReference type="Pfam" id="PF00001">
    <property type="entry name" value="7tm_1"/>
    <property type="match status" value="1"/>
</dbReference>
<feature type="transmembrane region" description="Helical" evidence="18">
    <location>
        <begin position="248"/>
        <end position="269"/>
    </location>
</feature>
<dbReference type="EC" id="3.2.1.1" evidence="6 17"/>
<keyword evidence="11 18" id="KW-1133">Transmembrane helix</keyword>
<evidence type="ECO:0000256" key="17">
    <source>
        <dbReference type="RuleBase" id="RU361134"/>
    </source>
</evidence>
<keyword evidence="21" id="KW-1185">Reference proteome</keyword>
<keyword evidence="9 17" id="KW-0378">Hydrolase</keyword>
<dbReference type="Proteomes" id="UP000683360">
    <property type="component" value="Unassembled WGS sequence"/>
</dbReference>
<evidence type="ECO:0000256" key="6">
    <source>
        <dbReference type="ARBA" id="ARBA00012595"/>
    </source>
</evidence>
<evidence type="ECO:0000256" key="1">
    <source>
        <dbReference type="ARBA" id="ARBA00000548"/>
    </source>
</evidence>
<dbReference type="CDD" id="cd11317">
    <property type="entry name" value="AmyAc_bac_euk_AmyA"/>
    <property type="match status" value="1"/>
</dbReference>
<dbReference type="PRINTS" id="PR00110">
    <property type="entry name" value="ALPHAAMYLASE"/>
</dbReference>
<dbReference type="GO" id="GO:0016020">
    <property type="term" value="C:membrane"/>
    <property type="evidence" value="ECO:0007669"/>
    <property type="project" value="UniProtKB-SubCell"/>
</dbReference>
<feature type="transmembrane region" description="Helical" evidence="18">
    <location>
        <begin position="66"/>
        <end position="94"/>
    </location>
</feature>
<dbReference type="GO" id="GO:0005975">
    <property type="term" value="P:carbohydrate metabolic process"/>
    <property type="evidence" value="ECO:0007669"/>
    <property type="project" value="InterPro"/>
</dbReference>
<dbReference type="PROSITE" id="PS00237">
    <property type="entry name" value="G_PROTEIN_RECEP_F1_1"/>
    <property type="match status" value="1"/>
</dbReference>
<evidence type="ECO:0000256" key="11">
    <source>
        <dbReference type="ARBA" id="ARBA00022989"/>
    </source>
</evidence>
<comment type="cofactor">
    <cofactor evidence="3">
        <name>chloride</name>
        <dbReference type="ChEBI" id="CHEBI:17996"/>
    </cofactor>
</comment>
<sequence>MHVAYVVLGISSCSTNALLVWIIFRKRRLRTSSNIIIASLSISDFLLGATIAPVEVAHTLQKNFTIVGYGCLAHQVVMIYIPLVSILHLLVVALERFVKIVYPLRYVIIITSNKVAVLIFLAWTVPLCVSVVPFTTSDVFSTGNSSDQSCSTLDLLSCPYIAFVFTVIGVTCIIITFLYGIILKIACRHAKEIRCRNFRICKQKGTNNIREFRIVGVLIVTVGYFIVSWTPFTIAVIEQCISSGYPVFWYPVVFLAYFNSTVNPIIYGIGNRDLRMSLMELCFVFAGTWSNPNCAPGRNTIVHLFEWKWSDIAAECEKFLGPYGYCGVQVSPPNENRVVTSPNRPWWERYQPVSYKLITRSGNEAQFTDMVQRCNKANVRIYVDAVINHMTGAGGHGTGTGGSHWNGGAMSYPGVPFSSWDFNGNRECHSGDLNIHNYGNKEEVRNCRLVSLTDLKLGKEYVRSKIAEYMNHLISIGVAGFRMDAAKHMWPGDLQAIYGKLHGLNSQYFPGSPRPFIFQEVIDMGGEAISASEYTGFARVTNFIYGIKLAQVFRRQNAAKYLRNWGRPWNMPSSNDVVVFIDNHDNQRGHGGGGGVLTHSDPKRYKMATAFMLAHPYGFTRVMSSFSFGSSDDGPPHNGDMSTKSVISGSKSICGNGWVCEHRWRQIFNMVAFRNVVMGTNMQHWWDNGNYQIAFSRGNKGFIAINLETSDINRNLQTGLPQGSYCDVISGSYDGSKCTGKEVHVNGDGSAHFNIRSNSDDPMMAIHIGAKKGSQRKVTT</sequence>
<dbReference type="Pfam" id="PF02806">
    <property type="entry name" value="Alpha-amylase_C"/>
    <property type="match status" value="1"/>
</dbReference>
<evidence type="ECO:0000256" key="14">
    <source>
        <dbReference type="ARBA" id="ARBA00023277"/>
    </source>
</evidence>
<dbReference type="InterPro" id="IPR017452">
    <property type="entry name" value="GPCR_Rhodpsn_7TM"/>
</dbReference>
<feature type="transmembrane region" description="Helical" evidence="18">
    <location>
        <begin position="160"/>
        <end position="186"/>
    </location>
</feature>
<feature type="transmembrane region" description="Helical" evidence="18">
    <location>
        <begin position="6"/>
        <end position="24"/>
    </location>
</feature>
<keyword evidence="15 17" id="KW-0326">Glycosidase</keyword>
<comment type="catalytic activity">
    <reaction evidence="1 17">
        <text>Endohydrolysis of (1-&gt;4)-alpha-D-glucosidic linkages in polysaccharides containing three or more (1-&gt;4)-alpha-linked D-glucose units.</text>
        <dbReference type="EC" id="3.2.1.1"/>
    </reaction>
</comment>
<evidence type="ECO:0000313" key="20">
    <source>
        <dbReference type="EMBL" id="CAG2250976.1"/>
    </source>
</evidence>
<keyword evidence="8" id="KW-0479">Metal-binding</keyword>
<dbReference type="SUPFAM" id="SSF81321">
    <property type="entry name" value="Family A G protein-coupled receptor-like"/>
    <property type="match status" value="1"/>
</dbReference>
<gene>
    <name evidence="20" type="ORF">MEDL_62672</name>
</gene>
<dbReference type="Gene3D" id="2.60.40.1180">
    <property type="entry name" value="Golgi alpha-mannosidase II"/>
    <property type="match status" value="1"/>
</dbReference>
<feature type="domain" description="G-protein coupled receptors family 1 profile" evidence="19">
    <location>
        <begin position="15"/>
        <end position="267"/>
    </location>
</feature>
<keyword evidence="12 18" id="KW-0472">Membrane</keyword>
<evidence type="ECO:0000256" key="16">
    <source>
        <dbReference type="RuleBase" id="RU003615"/>
    </source>
</evidence>
<dbReference type="SUPFAM" id="SSF51011">
    <property type="entry name" value="Glycosyl hydrolase domain"/>
    <property type="match status" value="1"/>
</dbReference>
<dbReference type="InterPro" id="IPR031319">
    <property type="entry name" value="A-amylase_C"/>
</dbReference>
<keyword evidence="10" id="KW-0106">Calcium</keyword>
<comment type="caution">
    <text evidence="20">The sequence shown here is derived from an EMBL/GenBank/DDBJ whole genome shotgun (WGS) entry which is preliminary data.</text>
</comment>
<dbReference type="PANTHER" id="PTHR43447">
    <property type="entry name" value="ALPHA-AMYLASE"/>
    <property type="match status" value="1"/>
</dbReference>
<dbReference type="SMART" id="SM00632">
    <property type="entry name" value="Aamy_C"/>
    <property type="match status" value="1"/>
</dbReference>
<reference evidence="20" key="1">
    <citation type="submission" date="2021-03" db="EMBL/GenBank/DDBJ databases">
        <authorList>
            <person name="Bekaert M."/>
        </authorList>
    </citation>
    <scope>NUCLEOTIDE SEQUENCE</scope>
</reference>
<dbReference type="InterPro" id="IPR006048">
    <property type="entry name" value="A-amylase/branching_C"/>
</dbReference>
<dbReference type="SUPFAM" id="SSF51445">
    <property type="entry name" value="(Trans)glycosidases"/>
    <property type="match status" value="1"/>
</dbReference>
<evidence type="ECO:0000313" key="21">
    <source>
        <dbReference type="Proteomes" id="UP000683360"/>
    </source>
</evidence>
<evidence type="ECO:0000256" key="4">
    <source>
        <dbReference type="ARBA" id="ARBA00004370"/>
    </source>
</evidence>
<dbReference type="Pfam" id="PF00128">
    <property type="entry name" value="Alpha-amylase"/>
    <property type="match status" value="1"/>
</dbReference>
<dbReference type="AlphaFoldDB" id="A0A8S3V3S9"/>
<feature type="transmembrane region" description="Helical" evidence="18">
    <location>
        <begin position="115"/>
        <end position="140"/>
    </location>
</feature>
<dbReference type="SMART" id="SM00642">
    <property type="entry name" value="Aamy"/>
    <property type="match status" value="1"/>
</dbReference>
<evidence type="ECO:0000256" key="12">
    <source>
        <dbReference type="ARBA" id="ARBA00023136"/>
    </source>
</evidence>
<comment type="subcellular location">
    <subcellularLocation>
        <location evidence="4">Membrane</location>
    </subcellularLocation>
</comment>
<evidence type="ECO:0000256" key="9">
    <source>
        <dbReference type="ARBA" id="ARBA00022801"/>
    </source>
</evidence>
<evidence type="ECO:0000256" key="18">
    <source>
        <dbReference type="SAM" id="Phobius"/>
    </source>
</evidence>
<dbReference type="InterPro" id="IPR013780">
    <property type="entry name" value="Glyco_hydro_b"/>
</dbReference>
<evidence type="ECO:0000256" key="7">
    <source>
        <dbReference type="ARBA" id="ARBA00022692"/>
    </source>
</evidence>
<name>A0A8S3V3S9_MYTED</name>
<comment type="similarity">
    <text evidence="5 16">Belongs to the glycosyl hydrolase 13 family.</text>
</comment>
<feature type="transmembrane region" description="Helical" evidence="18">
    <location>
        <begin position="212"/>
        <end position="236"/>
    </location>
</feature>
<accession>A0A8S3V3S9</accession>
<evidence type="ECO:0000256" key="15">
    <source>
        <dbReference type="ARBA" id="ARBA00023295"/>
    </source>
</evidence>
<protein>
    <recommendedName>
        <fullName evidence="6 17">Alpha-amylase</fullName>
        <ecNumber evidence="6 17">3.2.1.1</ecNumber>
    </recommendedName>
</protein>
<dbReference type="GO" id="GO:0046872">
    <property type="term" value="F:metal ion binding"/>
    <property type="evidence" value="ECO:0007669"/>
    <property type="project" value="UniProtKB-KW"/>
</dbReference>
<comment type="cofactor">
    <cofactor evidence="2">
        <name>Ca(2+)</name>
        <dbReference type="ChEBI" id="CHEBI:29108"/>
    </cofactor>
</comment>
<dbReference type="InterPro" id="IPR006046">
    <property type="entry name" value="Alpha_amylase"/>
</dbReference>
<keyword evidence="13" id="KW-0868">Chloride</keyword>
<dbReference type="PROSITE" id="PS50262">
    <property type="entry name" value="G_PROTEIN_RECEP_F1_2"/>
    <property type="match status" value="1"/>
</dbReference>
<dbReference type="SMART" id="SM01381">
    <property type="entry name" value="7TM_GPCR_Srsx"/>
    <property type="match status" value="1"/>
</dbReference>
<evidence type="ECO:0000256" key="8">
    <source>
        <dbReference type="ARBA" id="ARBA00022723"/>
    </source>
</evidence>